<comment type="caution">
    <text evidence="2">The sequence shown here is derived from an EMBL/GenBank/DDBJ whole genome shotgun (WGS) entry which is preliminary data.</text>
</comment>
<dbReference type="Gene3D" id="3.40.50.1820">
    <property type="entry name" value="alpha/beta hydrolase"/>
    <property type="match status" value="1"/>
</dbReference>
<accession>A0A930YLU7</accession>
<gene>
    <name evidence="2" type="ORF">ISU07_17700</name>
</gene>
<organism evidence="2 3">
    <name type="scientific">Nocardioides islandensis</name>
    <dbReference type="NCBI Taxonomy" id="433663"/>
    <lineage>
        <taxon>Bacteria</taxon>
        <taxon>Bacillati</taxon>
        <taxon>Actinomycetota</taxon>
        <taxon>Actinomycetes</taxon>
        <taxon>Propionibacteriales</taxon>
        <taxon>Nocardioidaceae</taxon>
        <taxon>Nocardioides</taxon>
    </lineage>
</organism>
<evidence type="ECO:0000313" key="3">
    <source>
        <dbReference type="Proteomes" id="UP000640489"/>
    </source>
</evidence>
<evidence type="ECO:0000256" key="1">
    <source>
        <dbReference type="SAM" id="MobiDB-lite"/>
    </source>
</evidence>
<dbReference type="EMBL" id="JADKPN010000012">
    <property type="protein sequence ID" value="MBF4764970.1"/>
    <property type="molecule type" value="Genomic_DNA"/>
</dbReference>
<evidence type="ECO:0000313" key="2">
    <source>
        <dbReference type="EMBL" id="MBF4764970.1"/>
    </source>
</evidence>
<dbReference type="GO" id="GO:0004185">
    <property type="term" value="F:serine-type carboxypeptidase activity"/>
    <property type="evidence" value="ECO:0007669"/>
    <property type="project" value="InterPro"/>
</dbReference>
<protein>
    <submittedName>
        <fullName evidence="2">Peptidase S10</fullName>
    </submittedName>
</protein>
<dbReference type="InterPro" id="IPR001563">
    <property type="entry name" value="Peptidase_S10"/>
</dbReference>
<dbReference type="GO" id="GO:0006508">
    <property type="term" value="P:proteolysis"/>
    <property type="evidence" value="ECO:0007669"/>
    <property type="project" value="InterPro"/>
</dbReference>
<name>A0A930YLU7_9ACTN</name>
<dbReference type="SUPFAM" id="SSF53474">
    <property type="entry name" value="alpha/beta-Hydrolases"/>
    <property type="match status" value="1"/>
</dbReference>
<dbReference type="InterPro" id="IPR029058">
    <property type="entry name" value="AB_hydrolase_fold"/>
</dbReference>
<sequence length="494" mass="55739">MTDDQHHDRHGHHHDKRPEPVDDLVVTHHTLRTTSGEITYTARTGRIVLREEEVKKDKFTGWKARAELSITAYTLDADKVGDVTERPISFVFNGGPGSASVWLHMGLLGPRRVDVGDVEDRNPPPYQLVDNPETLLAVSDLVFIDPMSTGHSRAVAGGKAGEYHGFGKDVEQVTELIRLWCTREDRWMSPKYVIGESYGTTRAVAVAERLARVHAMGLNGLVLVSSVVDFGSQDFQYLRADEACLNFLPTYAAIAHYHGLHEGRTLEEVRAEAEEFAAGPYRLALARGHRLPAEERAEIVSTLARLAGVSEEYVDRSELRIEHWRWCTELLRDRGLTVGRIDGRFTGPLYSRIAENMDADPSIDAIDAPFTAAIHHYLRGELGSNQDLPYEVFANAIKQWSFKEFEGKPINVADKLERLMRVNPHLRVRIEYGYYDLATPYHAAEDMVAHLRIPAEAFDRIEHAYFPTGHMPYIHEESRIREAEGITAFVTAHT</sequence>
<dbReference type="RefSeq" id="WP_194708157.1">
    <property type="nucleotide sequence ID" value="NZ_JADKPN010000012.1"/>
</dbReference>
<proteinExistence type="predicted"/>
<dbReference type="Pfam" id="PF00450">
    <property type="entry name" value="Peptidase_S10"/>
    <property type="match status" value="1"/>
</dbReference>
<reference evidence="2" key="1">
    <citation type="submission" date="2020-11" db="EMBL/GenBank/DDBJ databases">
        <title>Nocardioides sp. nov., isolated from Soil of Cynanchum wilfordii Hemsley rhizosphere.</title>
        <authorList>
            <person name="Lee J.-S."/>
            <person name="Suh M.K."/>
            <person name="Kim J.-S."/>
        </authorList>
    </citation>
    <scope>NUCLEOTIDE SEQUENCE</scope>
    <source>
        <strain evidence="2">KCTC 19275</strain>
    </source>
</reference>
<feature type="region of interest" description="Disordered" evidence="1">
    <location>
        <begin position="1"/>
        <end position="22"/>
    </location>
</feature>
<dbReference type="Proteomes" id="UP000640489">
    <property type="component" value="Unassembled WGS sequence"/>
</dbReference>
<keyword evidence="3" id="KW-1185">Reference proteome</keyword>
<dbReference type="AlphaFoldDB" id="A0A930YLU7"/>